<dbReference type="EMBL" id="CP151517">
    <property type="protein sequence ID" value="WZN66888.1"/>
    <property type="molecule type" value="Genomic_DNA"/>
</dbReference>
<evidence type="ECO:0000256" key="1">
    <source>
        <dbReference type="SAM" id="MobiDB-lite"/>
    </source>
</evidence>
<evidence type="ECO:0008006" key="4">
    <source>
        <dbReference type="Google" id="ProtNLM"/>
    </source>
</evidence>
<proteinExistence type="predicted"/>
<dbReference type="AlphaFoldDB" id="A0AAX4PLJ3"/>
<dbReference type="Proteomes" id="UP001472866">
    <property type="component" value="Chromosome 17"/>
</dbReference>
<name>A0AAX4PLJ3_9CHLO</name>
<feature type="region of interest" description="Disordered" evidence="1">
    <location>
        <begin position="25"/>
        <end position="65"/>
    </location>
</feature>
<evidence type="ECO:0000313" key="2">
    <source>
        <dbReference type="EMBL" id="WZN66888.1"/>
    </source>
</evidence>
<gene>
    <name evidence="2" type="ORF">HKI87_17g84590</name>
</gene>
<accession>A0AAX4PLJ3</accession>
<keyword evidence="3" id="KW-1185">Reference proteome</keyword>
<feature type="compositionally biased region" description="Polar residues" evidence="1">
    <location>
        <begin position="228"/>
        <end position="237"/>
    </location>
</feature>
<reference evidence="2 3" key="1">
    <citation type="submission" date="2024-03" db="EMBL/GenBank/DDBJ databases">
        <title>Complete genome sequence of the green alga Chloropicon roscoffensis RCC1871.</title>
        <authorList>
            <person name="Lemieux C."/>
            <person name="Pombert J.-F."/>
            <person name="Otis C."/>
            <person name="Turmel M."/>
        </authorList>
    </citation>
    <scope>NUCLEOTIDE SEQUENCE [LARGE SCALE GENOMIC DNA]</scope>
    <source>
        <strain evidence="2 3">RCC1871</strain>
    </source>
</reference>
<sequence>MQEGEEVPTTSQADQVGGEEAIVMTLKGEDQGDLVGAGAALPTSQQDQPAKQHQHRRKTRAAEVSLPRTRVQTLASEVTSTAPNADTLFSISRSAELFLEALIARVSECAPHWASSTMPVVARPEDDKGAAEGDTASPPGRQINVQYDEIAATVAEDRRLSSFLSDVVPVRCALGVAFPRDDIVPEPATVAKEEEEEVKEAKEAGDAMEVDVQTVGAEEEGAAAPHGNATTGTVQAA</sequence>
<organism evidence="2 3">
    <name type="scientific">Chloropicon roscoffensis</name>
    <dbReference type="NCBI Taxonomy" id="1461544"/>
    <lineage>
        <taxon>Eukaryota</taxon>
        <taxon>Viridiplantae</taxon>
        <taxon>Chlorophyta</taxon>
        <taxon>Chloropicophyceae</taxon>
        <taxon>Chloropicales</taxon>
        <taxon>Chloropicaceae</taxon>
        <taxon>Chloropicon</taxon>
    </lineage>
</organism>
<protein>
    <recommendedName>
        <fullName evidence="4">Transcription factor CBF/NF-Y/archaeal histone domain-containing protein</fullName>
    </recommendedName>
</protein>
<feature type="region of interest" description="Disordered" evidence="1">
    <location>
        <begin position="188"/>
        <end position="237"/>
    </location>
</feature>
<feature type="compositionally biased region" description="Polar residues" evidence="1">
    <location>
        <begin position="42"/>
        <end position="51"/>
    </location>
</feature>
<evidence type="ECO:0000313" key="3">
    <source>
        <dbReference type="Proteomes" id="UP001472866"/>
    </source>
</evidence>